<dbReference type="AlphaFoldDB" id="A0A5C4M0N8"/>
<sequence length="542" mass="59277">MSTRRMRVYRLYPAPELRALIAPKEVDIREVEVGSVPALLVSGESAPRPVGWGAAVHSLTGVDLGFTTTTASAALLLDVDGTRYALTFGHGWRYLRDSAVDREFGLDLAVRMLDPDEIRRITRWALSAKARVDHNLVPGGQGLWAFGLREHAELVRNLAGRVHRDVRAELTYVRRRGGYRNFRLSLDCGDGVQLPLGVAGDSLLSDLRELTRVTTEVSVHARLEPLRWVRRLGPGQELTAKLDAAAADLLADPASETGEVGISYPARYYDGPAVQRYRGHVGDSAIDTDELTLEDLRSGMREGEALTTLRTSSIEGLDDDGRSLGGAVSALHWLAAEVIEPGRRFVLIDGDWYQLGERYLAHVERVVAGAFANRPEWTLPAWEDAPRNDQGRVVEAAYNEHVAATDPRFLCLDRSLLKTRVHPRGFEACDLLGPGNVLVHVKKVSGRTGSSVLSHLFAQGLVAAESLTDRETWERFADLVAGRDPARAATLGSRPAGLVYAIHRSDKALHPGTLFTFARSALVSAAVALHTYGIPLRIAVIP</sequence>
<dbReference type="OrthoDB" id="3323334at2"/>
<evidence type="ECO:0000313" key="1">
    <source>
        <dbReference type="EMBL" id="TNC24210.1"/>
    </source>
</evidence>
<keyword evidence="2" id="KW-1185">Reference proteome</keyword>
<dbReference type="RefSeq" id="WP_139098163.1">
    <property type="nucleotide sequence ID" value="NZ_VDFW01000016.1"/>
</dbReference>
<dbReference type="EMBL" id="VDFW01000016">
    <property type="protein sequence ID" value="TNC24210.1"/>
    <property type="molecule type" value="Genomic_DNA"/>
</dbReference>
<reference evidence="1 2" key="1">
    <citation type="submission" date="2019-06" db="EMBL/GenBank/DDBJ databases">
        <title>Amycolatopsis alkalitolerans sp. nov., isolated from Gastrodia elata Blume.</title>
        <authorList>
            <person name="Narsing Rao M.P."/>
            <person name="Li W.J."/>
        </authorList>
    </citation>
    <scope>NUCLEOTIDE SEQUENCE [LARGE SCALE GENOMIC DNA]</scope>
    <source>
        <strain evidence="1 2">SYSUP0005</strain>
    </source>
</reference>
<comment type="caution">
    <text evidence="1">The sequence shown here is derived from an EMBL/GenBank/DDBJ whole genome shotgun (WGS) entry which is preliminary data.</text>
</comment>
<dbReference type="NCBIfam" id="TIGR04141">
    <property type="entry name" value="TIGR04141 family sporadically distributed protein"/>
    <property type="match status" value="1"/>
</dbReference>
<protein>
    <recommendedName>
        <fullName evidence="3">Sporadically distributed protein, TIGR04141 family</fullName>
    </recommendedName>
</protein>
<name>A0A5C4M0N8_9PSEU</name>
<organism evidence="1 2">
    <name type="scientific">Amycolatopsis alkalitolerans</name>
    <dbReference type="NCBI Taxonomy" id="2547244"/>
    <lineage>
        <taxon>Bacteria</taxon>
        <taxon>Bacillati</taxon>
        <taxon>Actinomycetota</taxon>
        <taxon>Actinomycetes</taxon>
        <taxon>Pseudonocardiales</taxon>
        <taxon>Pseudonocardiaceae</taxon>
        <taxon>Amycolatopsis</taxon>
    </lineage>
</organism>
<evidence type="ECO:0000313" key="2">
    <source>
        <dbReference type="Proteomes" id="UP000305546"/>
    </source>
</evidence>
<dbReference type="InterPro" id="IPR026487">
    <property type="entry name" value="CHP04141"/>
</dbReference>
<proteinExistence type="predicted"/>
<evidence type="ECO:0008006" key="3">
    <source>
        <dbReference type="Google" id="ProtNLM"/>
    </source>
</evidence>
<dbReference type="Proteomes" id="UP000305546">
    <property type="component" value="Unassembled WGS sequence"/>
</dbReference>
<dbReference type="Pfam" id="PF19614">
    <property type="entry name" value="DUF6119"/>
    <property type="match status" value="1"/>
</dbReference>
<gene>
    <name evidence="1" type="ORF">FG385_19355</name>
</gene>
<accession>A0A5C4M0N8</accession>